<accession>A0A3N4IU31</accession>
<feature type="region of interest" description="Disordered" evidence="1">
    <location>
        <begin position="196"/>
        <end position="256"/>
    </location>
</feature>
<dbReference type="OrthoDB" id="4366774at2759"/>
<evidence type="ECO:0000256" key="1">
    <source>
        <dbReference type="SAM" id="MobiDB-lite"/>
    </source>
</evidence>
<dbReference type="EMBL" id="ML119655">
    <property type="protein sequence ID" value="RPA85104.1"/>
    <property type="molecule type" value="Genomic_DNA"/>
</dbReference>
<dbReference type="AlphaFoldDB" id="A0A3N4IU31"/>
<dbReference type="Proteomes" id="UP000275078">
    <property type="component" value="Unassembled WGS sequence"/>
</dbReference>
<gene>
    <name evidence="2" type="ORF">BJ508DRAFT_303149</name>
</gene>
<keyword evidence="3" id="KW-1185">Reference proteome</keyword>
<sequence length="426" mass="47323">MSDASFDLILDSSSSEYDPVPVCTFPHSSPSGKTSIGSGITDTASEDDASFLYYSSYRPPRINFDPAMLPISSDSQSINAANSTNGKPSSHSSDVVETGWGIIGISSRIDPIYNRFGNLRTGRDSDDDISVKQEKGFELQNMNANESSPILQSPEVMDQNTQMHPLESIVGLSNPDAIESDATEAGWKRLFSDVSEHTRGDEDSQASSPSSLHNYRPGSVSIANENDRHTQAGERESGHRDAEETRAETTMLPPPLKSFLTGQEGIAYCQAWARDHGYAISQLSGPGKSKQRYILVCDKGGDSDRRRWRRNIAIAQRRYEGRKERPVFGILNGPVQIILGIKPVPQSDSLAINGSRTNKRCLLTRKQMLEQQWPDCEATHRTIYNAQASLRRESLHGRSEIQALLDEFEADSVLNFNICRYFQKRQ</sequence>
<feature type="compositionally biased region" description="Polar residues" evidence="1">
    <location>
        <begin position="26"/>
        <end position="41"/>
    </location>
</feature>
<feature type="compositionally biased region" description="Basic and acidic residues" evidence="1">
    <location>
        <begin position="225"/>
        <end position="247"/>
    </location>
</feature>
<protein>
    <submittedName>
        <fullName evidence="2">Uncharacterized protein</fullName>
    </submittedName>
</protein>
<evidence type="ECO:0000313" key="2">
    <source>
        <dbReference type="EMBL" id="RPA85104.1"/>
    </source>
</evidence>
<name>A0A3N4IU31_ASCIM</name>
<organism evidence="2 3">
    <name type="scientific">Ascobolus immersus RN42</name>
    <dbReference type="NCBI Taxonomy" id="1160509"/>
    <lineage>
        <taxon>Eukaryota</taxon>
        <taxon>Fungi</taxon>
        <taxon>Dikarya</taxon>
        <taxon>Ascomycota</taxon>
        <taxon>Pezizomycotina</taxon>
        <taxon>Pezizomycetes</taxon>
        <taxon>Pezizales</taxon>
        <taxon>Ascobolaceae</taxon>
        <taxon>Ascobolus</taxon>
    </lineage>
</organism>
<proteinExistence type="predicted"/>
<evidence type="ECO:0000313" key="3">
    <source>
        <dbReference type="Proteomes" id="UP000275078"/>
    </source>
</evidence>
<feature type="region of interest" description="Disordered" evidence="1">
    <location>
        <begin position="22"/>
        <end position="41"/>
    </location>
</feature>
<reference evidence="2 3" key="1">
    <citation type="journal article" date="2018" name="Nat. Ecol. Evol.">
        <title>Pezizomycetes genomes reveal the molecular basis of ectomycorrhizal truffle lifestyle.</title>
        <authorList>
            <person name="Murat C."/>
            <person name="Payen T."/>
            <person name="Noel B."/>
            <person name="Kuo A."/>
            <person name="Morin E."/>
            <person name="Chen J."/>
            <person name="Kohler A."/>
            <person name="Krizsan K."/>
            <person name="Balestrini R."/>
            <person name="Da Silva C."/>
            <person name="Montanini B."/>
            <person name="Hainaut M."/>
            <person name="Levati E."/>
            <person name="Barry K.W."/>
            <person name="Belfiori B."/>
            <person name="Cichocki N."/>
            <person name="Clum A."/>
            <person name="Dockter R.B."/>
            <person name="Fauchery L."/>
            <person name="Guy J."/>
            <person name="Iotti M."/>
            <person name="Le Tacon F."/>
            <person name="Lindquist E.A."/>
            <person name="Lipzen A."/>
            <person name="Malagnac F."/>
            <person name="Mello A."/>
            <person name="Molinier V."/>
            <person name="Miyauchi S."/>
            <person name="Poulain J."/>
            <person name="Riccioni C."/>
            <person name="Rubini A."/>
            <person name="Sitrit Y."/>
            <person name="Splivallo R."/>
            <person name="Traeger S."/>
            <person name="Wang M."/>
            <person name="Zifcakova L."/>
            <person name="Wipf D."/>
            <person name="Zambonelli A."/>
            <person name="Paolocci F."/>
            <person name="Nowrousian M."/>
            <person name="Ottonello S."/>
            <person name="Baldrian P."/>
            <person name="Spatafora J.W."/>
            <person name="Henrissat B."/>
            <person name="Nagy L.G."/>
            <person name="Aury J.M."/>
            <person name="Wincker P."/>
            <person name="Grigoriev I.V."/>
            <person name="Bonfante P."/>
            <person name="Martin F.M."/>
        </authorList>
    </citation>
    <scope>NUCLEOTIDE SEQUENCE [LARGE SCALE GENOMIC DNA]</scope>
    <source>
        <strain evidence="2 3">RN42</strain>
    </source>
</reference>